<evidence type="ECO:0000256" key="1">
    <source>
        <dbReference type="SAM" id="Phobius"/>
    </source>
</evidence>
<protein>
    <recommendedName>
        <fullName evidence="4">Lipopolysaccharide export system protein LptC</fullName>
    </recommendedName>
</protein>
<feature type="transmembrane region" description="Helical" evidence="1">
    <location>
        <begin position="26"/>
        <end position="48"/>
    </location>
</feature>
<evidence type="ECO:0008006" key="4">
    <source>
        <dbReference type="Google" id="ProtNLM"/>
    </source>
</evidence>
<evidence type="ECO:0000313" key="3">
    <source>
        <dbReference type="Proteomes" id="UP000295391"/>
    </source>
</evidence>
<evidence type="ECO:0000313" key="2">
    <source>
        <dbReference type="EMBL" id="TDQ62148.1"/>
    </source>
</evidence>
<keyword evidence="3" id="KW-1185">Reference proteome</keyword>
<sequence>MAELTAPSHFEQLFARVERRRRLVKLLRWIIPAVGSVIFLALTVPLLIDSLLPTAQFEGIRLEQDELVVDAPRATGVLSDGGTYEMTAKSATTKIINQDMIDLIDMKATMNFVDGENIVGTSATGTFSLKSNILALNSQIDILSSQNDQGEIGTGIADLDAQIFNGYDGVAFNFANGSTLRAENMHYDGEGQYWKFERASLTIPPQTEQANDDEN</sequence>
<keyword evidence="1" id="KW-0812">Transmembrane</keyword>
<reference evidence="2 3" key="1">
    <citation type="submission" date="2019-03" db="EMBL/GenBank/DDBJ databases">
        <title>Genomic Encyclopedia of Type Strains, Phase III (KMG-III): the genomes of soil and plant-associated and newly described type strains.</title>
        <authorList>
            <person name="Whitman W."/>
        </authorList>
    </citation>
    <scope>NUCLEOTIDE SEQUENCE [LARGE SCALE GENOMIC DNA]</scope>
    <source>
        <strain evidence="2 3">CGMCC 1.7002</strain>
    </source>
</reference>
<proteinExistence type="predicted"/>
<gene>
    <name evidence="2" type="ORF">ATL17_3254</name>
</gene>
<name>A0A4R6VKJ2_9HYPH</name>
<dbReference type="EMBL" id="SNYR01000003">
    <property type="protein sequence ID" value="TDQ62148.1"/>
    <property type="molecule type" value="Genomic_DNA"/>
</dbReference>
<accession>A0A4R6VKJ2</accession>
<comment type="caution">
    <text evidence="2">The sequence shown here is derived from an EMBL/GenBank/DDBJ whole genome shotgun (WGS) entry which is preliminary data.</text>
</comment>
<keyword evidence="1" id="KW-1133">Transmembrane helix</keyword>
<dbReference type="RefSeq" id="WP_166639073.1">
    <property type="nucleotide sequence ID" value="NZ_SNYR01000003.1"/>
</dbReference>
<organism evidence="2 3">
    <name type="scientific">Maritalea mobilis</name>
    <dbReference type="NCBI Taxonomy" id="483324"/>
    <lineage>
        <taxon>Bacteria</taxon>
        <taxon>Pseudomonadati</taxon>
        <taxon>Pseudomonadota</taxon>
        <taxon>Alphaproteobacteria</taxon>
        <taxon>Hyphomicrobiales</taxon>
        <taxon>Devosiaceae</taxon>
        <taxon>Maritalea</taxon>
    </lineage>
</organism>
<dbReference type="Proteomes" id="UP000295391">
    <property type="component" value="Unassembled WGS sequence"/>
</dbReference>
<keyword evidence="1" id="KW-0472">Membrane</keyword>
<dbReference type="AlphaFoldDB" id="A0A4R6VKJ2"/>